<dbReference type="AlphaFoldDB" id="A0A913Z9M8"/>
<feature type="compositionally biased region" description="Low complexity" evidence="2">
    <location>
        <begin position="251"/>
        <end position="281"/>
    </location>
</feature>
<feature type="region of interest" description="Disordered" evidence="2">
    <location>
        <begin position="235"/>
        <end position="296"/>
    </location>
</feature>
<feature type="compositionally biased region" description="Basic and acidic residues" evidence="2">
    <location>
        <begin position="336"/>
        <end position="377"/>
    </location>
</feature>
<dbReference type="OMA" id="RTYDPMR"/>
<dbReference type="Pfam" id="PF04502">
    <property type="entry name" value="Saf4_Yju2"/>
    <property type="match status" value="1"/>
</dbReference>
<keyword evidence="4" id="KW-1185">Reference proteome</keyword>
<feature type="compositionally biased region" description="Basic and acidic residues" evidence="2">
    <location>
        <begin position="459"/>
        <end position="486"/>
    </location>
</feature>
<dbReference type="PANTHER" id="PTHR12111:SF2">
    <property type="entry name" value="SPLICING FACTOR YJU2B-RELATED"/>
    <property type="match status" value="1"/>
</dbReference>
<dbReference type="GO" id="GO:0000398">
    <property type="term" value="P:mRNA splicing, via spliceosome"/>
    <property type="evidence" value="ECO:0007669"/>
    <property type="project" value="InterPro"/>
</dbReference>
<accession>A0A913Z9M8</accession>
<feature type="compositionally biased region" description="Polar residues" evidence="2">
    <location>
        <begin position="442"/>
        <end position="458"/>
    </location>
</feature>
<dbReference type="InterPro" id="IPR007590">
    <property type="entry name" value="Saf4/Yju2"/>
</dbReference>
<dbReference type="GO" id="GO:0071014">
    <property type="term" value="C:post-mRNA release spliceosomal complex"/>
    <property type="evidence" value="ECO:0007669"/>
    <property type="project" value="TreeGrafter"/>
</dbReference>
<evidence type="ECO:0000313" key="3">
    <source>
        <dbReference type="EnsemblMetazoa" id="XP_038048334.1"/>
    </source>
</evidence>
<feature type="compositionally biased region" description="Basic and acidic residues" evidence="2">
    <location>
        <begin position="432"/>
        <end position="441"/>
    </location>
</feature>
<dbReference type="RefSeq" id="XP_038048334.1">
    <property type="nucleotide sequence ID" value="XM_038192406.1"/>
</dbReference>
<name>A0A913Z9M8_PATMI</name>
<protein>
    <recommendedName>
        <fullName evidence="5">Coiled-coil domain-containing protein 130</fullName>
    </recommendedName>
</protein>
<dbReference type="PANTHER" id="PTHR12111">
    <property type="entry name" value="SPLICING FACTOR YJU2"/>
    <property type="match status" value="1"/>
</dbReference>
<evidence type="ECO:0008006" key="5">
    <source>
        <dbReference type="Google" id="ProtNLM"/>
    </source>
</evidence>
<organism evidence="3 4">
    <name type="scientific">Patiria miniata</name>
    <name type="common">Bat star</name>
    <name type="synonym">Asterina miniata</name>
    <dbReference type="NCBI Taxonomy" id="46514"/>
    <lineage>
        <taxon>Eukaryota</taxon>
        <taxon>Metazoa</taxon>
        <taxon>Echinodermata</taxon>
        <taxon>Eleutherozoa</taxon>
        <taxon>Asterozoa</taxon>
        <taxon>Asteroidea</taxon>
        <taxon>Valvatacea</taxon>
        <taxon>Valvatida</taxon>
        <taxon>Asterinidae</taxon>
        <taxon>Patiria</taxon>
    </lineage>
</organism>
<sequence length="506" mass="57405">MADRKAVNRYYPPDFDPTKHGSINKYRNSHPLRERAKRLDEGILVIRFEMPYNIWCGGCGKHIGMGVRYNAEKTKVGNYYTTPIYRFRMKCHLCDHYFEMETNPMECDYTIVTGAHRKNQKWDMAENEQVLTEDRATVKKLAADPMFKLEHGVDDTKKLKAVAPTLHELQQTQTGWKDDFDLNKMLRNKFREEKVELKTAMEKDKALLTKSSLDIALVPEHEDDKKLASLMKYKTVESSDEKQKKKRQEISNRSIFSSKSSDAQSSSSSASSTSSTPQSQESSREHTNSGVKKHHNLIDKLKAAKRTRAGFDDFGSRLDRKTARQGKGIGIVTSKKGKDSAHDGERLPECQNEKNRSDQETRVSQKVGDGSRPESEALKGTVVTDEDFQKVSLVKHDGEPACSLSENIRRSTDGNVERADIYTDGKSVTKSQSRDTHDHSKFSQTANTHQQPNNSENAWSDRKNSTGISEEHVVQAEDSSSREPRVNKYITKSLVSCDYSSSESDE</sequence>
<evidence type="ECO:0000256" key="1">
    <source>
        <dbReference type="ARBA" id="ARBA00005595"/>
    </source>
</evidence>
<feature type="compositionally biased region" description="Basic and acidic residues" evidence="2">
    <location>
        <begin position="407"/>
        <end position="423"/>
    </location>
</feature>
<dbReference type="EnsemblMetazoa" id="XM_038192406.1">
    <property type="protein sequence ID" value="XP_038048334.1"/>
    <property type="gene ID" value="LOC119722346"/>
</dbReference>
<dbReference type="Proteomes" id="UP000887568">
    <property type="component" value="Unplaced"/>
</dbReference>
<dbReference type="GeneID" id="119722346"/>
<feature type="region of interest" description="Disordered" evidence="2">
    <location>
        <begin position="313"/>
        <end position="488"/>
    </location>
</feature>
<evidence type="ECO:0000313" key="4">
    <source>
        <dbReference type="Proteomes" id="UP000887568"/>
    </source>
</evidence>
<comment type="similarity">
    <text evidence="1">Belongs to the CWC16 family.</text>
</comment>
<evidence type="ECO:0000256" key="2">
    <source>
        <dbReference type="SAM" id="MobiDB-lite"/>
    </source>
</evidence>
<dbReference type="OrthoDB" id="360327at2759"/>
<feature type="compositionally biased region" description="Basic and acidic residues" evidence="2">
    <location>
        <begin position="313"/>
        <end position="322"/>
    </location>
</feature>
<proteinExistence type="inferred from homology"/>
<reference evidence="3" key="1">
    <citation type="submission" date="2022-11" db="UniProtKB">
        <authorList>
            <consortium name="EnsemblMetazoa"/>
        </authorList>
    </citation>
    <scope>IDENTIFICATION</scope>
</reference>
<dbReference type="GO" id="GO:0005684">
    <property type="term" value="C:U2-type spliceosomal complex"/>
    <property type="evidence" value="ECO:0007669"/>
    <property type="project" value="TreeGrafter"/>
</dbReference>